<protein>
    <submittedName>
        <fullName evidence="1">Uncharacterized protein</fullName>
    </submittedName>
</protein>
<keyword evidence="2" id="KW-1185">Reference proteome</keyword>
<dbReference type="EMBL" id="JACRTC010000002">
    <property type="protein sequence ID" value="MBC8569931.1"/>
    <property type="molecule type" value="Genomic_DNA"/>
</dbReference>
<reference evidence="1" key="1">
    <citation type="submission" date="2020-08" db="EMBL/GenBank/DDBJ databases">
        <title>Genome public.</title>
        <authorList>
            <person name="Liu C."/>
            <person name="Sun Q."/>
        </authorList>
    </citation>
    <scope>NUCLEOTIDE SEQUENCE</scope>
    <source>
        <strain evidence="1">NSJ-54</strain>
    </source>
</reference>
<comment type="caution">
    <text evidence="1">The sequence shown here is derived from an EMBL/GenBank/DDBJ whole genome shotgun (WGS) entry which is preliminary data.</text>
</comment>
<name>A0A926ED51_9FIRM</name>
<dbReference type="Proteomes" id="UP000660861">
    <property type="component" value="Unassembled WGS sequence"/>
</dbReference>
<organism evidence="1 2">
    <name type="scientific">Zongyangia hominis</name>
    <dbReference type="NCBI Taxonomy" id="2763677"/>
    <lineage>
        <taxon>Bacteria</taxon>
        <taxon>Bacillati</taxon>
        <taxon>Bacillota</taxon>
        <taxon>Clostridia</taxon>
        <taxon>Eubacteriales</taxon>
        <taxon>Oscillospiraceae</taxon>
        <taxon>Zongyangia</taxon>
    </lineage>
</organism>
<sequence length="96" mass="10969">MNKIVSEIVDVLLSLPEGTELATSDVIKQLYGHEYLTCGDYEIHGKKYGFEDFFEIDAKVHKLAKKRGLILDDSKYDGMATGLPFHIPFVVRRKHK</sequence>
<dbReference type="AlphaFoldDB" id="A0A926ED51"/>
<dbReference type="RefSeq" id="WP_262397039.1">
    <property type="nucleotide sequence ID" value="NZ_JACRTC010000002.1"/>
</dbReference>
<evidence type="ECO:0000313" key="1">
    <source>
        <dbReference type="EMBL" id="MBC8569931.1"/>
    </source>
</evidence>
<evidence type="ECO:0000313" key="2">
    <source>
        <dbReference type="Proteomes" id="UP000660861"/>
    </source>
</evidence>
<proteinExistence type="predicted"/>
<gene>
    <name evidence="1" type="ORF">H8709_03710</name>
</gene>
<accession>A0A926ED51</accession>